<dbReference type="GO" id="GO:0005975">
    <property type="term" value="P:carbohydrate metabolic process"/>
    <property type="evidence" value="ECO:0007669"/>
    <property type="project" value="InterPro"/>
</dbReference>
<dbReference type="GO" id="GO:0046872">
    <property type="term" value="F:metal ion binding"/>
    <property type="evidence" value="ECO:0007669"/>
    <property type="project" value="UniProtKB-KW"/>
</dbReference>
<evidence type="ECO:0000259" key="4">
    <source>
        <dbReference type="Pfam" id="PF02880"/>
    </source>
</evidence>
<dbReference type="Gramene" id="rna-AYBTSS11_LOCUS9414">
    <property type="protein sequence ID" value="CAJ1939918.1"/>
    <property type="gene ID" value="gene-AYBTSS11_LOCUS9414"/>
</dbReference>
<reference evidence="5" key="1">
    <citation type="submission" date="2023-10" db="EMBL/GenBank/DDBJ databases">
        <authorList>
            <person name="Domelevo Entfellner J.-B."/>
        </authorList>
    </citation>
    <scope>NUCLEOTIDE SEQUENCE</scope>
</reference>
<evidence type="ECO:0000313" key="6">
    <source>
        <dbReference type="Proteomes" id="UP001189624"/>
    </source>
</evidence>
<accession>A0AA86S2W4</accession>
<name>A0AA86S2W4_9FABA</name>
<evidence type="ECO:0000256" key="1">
    <source>
        <dbReference type="ARBA" id="ARBA00022723"/>
    </source>
</evidence>
<dbReference type="InterPro" id="IPR045244">
    <property type="entry name" value="PGM"/>
</dbReference>
<dbReference type="Pfam" id="PF02880">
    <property type="entry name" value="PGM_PMM_III"/>
    <property type="match status" value="1"/>
</dbReference>
<dbReference type="GO" id="GO:0005829">
    <property type="term" value="C:cytosol"/>
    <property type="evidence" value="ECO:0007669"/>
    <property type="project" value="TreeGrafter"/>
</dbReference>
<protein>
    <recommendedName>
        <fullName evidence="4">Alpha-D-phosphohexomutase alpha/beta/alpha domain-containing protein</fullName>
    </recommendedName>
</protein>
<keyword evidence="3" id="KW-0413">Isomerase</keyword>
<dbReference type="Gene3D" id="3.40.120.10">
    <property type="entry name" value="Alpha-D-Glucose-1,6-Bisphosphate, subunit A, domain 3"/>
    <property type="match status" value="1"/>
</dbReference>
<gene>
    <name evidence="5" type="ORF">AYBTSS11_LOCUS9414</name>
</gene>
<dbReference type="PANTHER" id="PTHR22573">
    <property type="entry name" value="PHOSPHOHEXOMUTASE FAMILY MEMBER"/>
    <property type="match status" value="1"/>
</dbReference>
<dbReference type="EMBL" id="OY731400">
    <property type="protein sequence ID" value="CAJ1939918.1"/>
    <property type="molecule type" value="Genomic_DNA"/>
</dbReference>
<dbReference type="InterPro" id="IPR016055">
    <property type="entry name" value="A-D-PHexomutase_a/b/a-I/II/III"/>
</dbReference>
<keyword evidence="6" id="KW-1185">Reference proteome</keyword>
<evidence type="ECO:0000256" key="2">
    <source>
        <dbReference type="ARBA" id="ARBA00022842"/>
    </source>
</evidence>
<dbReference type="Proteomes" id="UP001189624">
    <property type="component" value="Chromosome 3"/>
</dbReference>
<evidence type="ECO:0000256" key="3">
    <source>
        <dbReference type="ARBA" id="ARBA00023235"/>
    </source>
</evidence>
<dbReference type="SUPFAM" id="SSF53738">
    <property type="entry name" value="Phosphoglucomutase, first 3 domains"/>
    <property type="match status" value="1"/>
</dbReference>
<feature type="domain" description="Alpha-D-phosphohexomutase alpha/beta/alpha" evidence="4">
    <location>
        <begin position="57"/>
        <end position="103"/>
    </location>
</feature>
<dbReference type="InterPro" id="IPR005846">
    <property type="entry name" value="A-D-PHexomutase_a/b/a-III"/>
</dbReference>
<dbReference type="GO" id="GO:0004614">
    <property type="term" value="F:phosphoglucomutase activity"/>
    <property type="evidence" value="ECO:0007669"/>
    <property type="project" value="InterPro"/>
</dbReference>
<evidence type="ECO:0000313" key="5">
    <source>
        <dbReference type="EMBL" id="CAJ1939918.1"/>
    </source>
</evidence>
<keyword evidence="1" id="KW-0479">Metal-binding</keyword>
<sequence length="104" mass="11355">MSLSPHSKMNKNVSGVPLMTKTLHLMWGLMVILYSPRRLPSPTSPATMSAPTSSALLKFFEVPIGWKFFGNLMDAGLCSVCGEESFGTGFDHIHEKDGIWAVLA</sequence>
<dbReference type="PANTHER" id="PTHR22573:SF2">
    <property type="entry name" value="PHOSPHOGLUCOMUTASE"/>
    <property type="match status" value="1"/>
</dbReference>
<keyword evidence="2" id="KW-0460">Magnesium</keyword>
<organism evidence="5 6">
    <name type="scientific">Sphenostylis stenocarpa</name>
    <dbReference type="NCBI Taxonomy" id="92480"/>
    <lineage>
        <taxon>Eukaryota</taxon>
        <taxon>Viridiplantae</taxon>
        <taxon>Streptophyta</taxon>
        <taxon>Embryophyta</taxon>
        <taxon>Tracheophyta</taxon>
        <taxon>Spermatophyta</taxon>
        <taxon>Magnoliopsida</taxon>
        <taxon>eudicotyledons</taxon>
        <taxon>Gunneridae</taxon>
        <taxon>Pentapetalae</taxon>
        <taxon>rosids</taxon>
        <taxon>fabids</taxon>
        <taxon>Fabales</taxon>
        <taxon>Fabaceae</taxon>
        <taxon>Papilionoideae</taxon>
        <taxon>50 kb inversion clade</taxon>
        <taxon>NPAAA clade</taxon>
        <taxon>indigoferoid/millettioid clade</taxon>
        <taxon>Phaseoleae</taxon>
        <taxon>Sphenostylis</taxon>
    </lineage>
</organism>
<proteinExistence type="predicted"/>
<dbReference type="AlphaFoldDB" id="A0AA86S2W4"/>